<dbReference type="PROSITE" id="PS50005">
    <property type="entry name" value="TPR"/>
    <property type="match status" value="2"/>
</dbReference>
<evidence type="ECO:0000259" key="4">
    <source>
        <dbReference type="Pfam" id="PF06580"/>
    </source>
</evidence>
<evidence type="ECO:0000313" key="6">
    <source>
        <dbReference type="Proteomes" id="UP001319200"/>
    </source>
</evidence>
<proteinExistence type="predicted"/>
<dbReference type="Pfam" id="PF13424">
    <property type="entry name" value="TPR_12"/>
    <property type="match status" value="2"/>
</dbReference>
<organism evidence="5 6">
    <name type="scientific">Chryseosolibacter histidini</name>
    <dbReference type="NCBI Taxonomy" id="2782349"/>
    <lineage>
        <taxon>Bacteria</taxon>
        <taxon>Pseudomonadati</taxon>
        <taxon>Bacteroidota</taxon>
        <taxon>Cytophagia</taxon>
        <taxon>Cytophagales</taxon>
        <taxon>Chryseotaleaceae</taxon>
        <taxon>Chryseosolibacter</taxon>
    </lineage>
</organism>
<keyword evidence="3" id="KW-1133">Transmembrane helix</keyword>
<dbReference type="SMART" id="SM00028">
    <property type="entry name" value="TPR"/>
    <property type="match status" value="5"/>
</dbReference>
<feature type="repeat" description="TPR" evidence="1">
    <location>
        <begin position="57"/>
        <end position="90"/>
    </location>
</feature>
<dbReference type="Pfam" id="PF13181">
    <property type="entry name" value="TPR_8"/>
    <property type="match status" value="1"/>
</dbReference>
<protein>
    <submittedName>
        <fullName evidence="5">Tetratricopeptide repeat protein</fullName>
    </submittedName>
</protein>
<feature type="domain" description="Signal transduction histidine kinase internal region" evidence="4">
    <location>
        <begin position="411"/>
        <end position="490"/>
    </location>
</feature>
<dbReference type="PANTHER" id="PTHR34220:SF7">
    <property type="entry name" value="SENSOR HISTIDINE KINASE YPDA"/>
    <property type="match status" value="1"/>
</dbReference>
<keyword evidence="6" id="KW-1185">Reference proteome</keyword>
<dbReference type="Pfam" id="PF06580">
    <property type="entry name" value="His_kinase"/>
    <property type="match status" value="1"/>
</dbReference>
<dbReference type="InterPro" id="IPR019734">
    <property type="entry name" value="TPR_rpt"/>
</dbReference>
<dbReference type="InterPro" id="IPR036890">
    <property type="entry name" value="HATPase_C_sf"/>
</dbReference>
<keyword evidence="1" id="KW-0802">TPR repeat</keyword>
<dbReference type="RefSeq" id="WP_254162823.1">
    <property type="nucleotide sequence ID" value="NZ_JAHESF010000007.1"/>
</dbReference>
<evidence type="ECO:0000313" key="5">
    <source>
        <dbReference type="EMBL" id="MBT1697096.1"/>
    </source>
</evidence>
<dbReference type="EMBL" id="JAHESF010000007">
    <property type="protein sequence ID" value="MBT1697096.1"/>
    <property type="molecule type" value="Genomic_DNA"/>
</dbReference>
<dbReference type="SUPFAM" id="SSF48452">
    <property type="entry name" value="TPR-like"/>
    <property type="match status" value="2"/>
</dbReference>
<sequence length="609" mass="68764">MGTTTAIAQTDSARYAQVDTLVNLSRGIVNINIDKADSLAREALKLAVAEHYPQGEANASSQLGMIYFHRGNNKEAIKYYLAALKIYERDQLENTLQYGLVMIRLAAVFHVEKDWERNRYYLKKTLSIARTISNERLLGLAYTELADRHTARQEYDSSFHYYQAALDIFGKSNDRLRIANIYGNMGINYFYMGKYAQAVEQFKKGLAVNRQQGKTMQYGNGLYNIGESYFYMNNYPLAITYLDSAEVTLSVAGQWGAVPDVYLMKARAYKQLKQIDSTALYFEKFIALKDSTSNQTYQTELASLQTALDLYKHETENKLLKQDNRIATLYRNLAVAVAIALIALLAFVLTRQKLRINQSIKAKLESEVQARTAEITQANTEIQNKNNALEESNAVKSKLVSALEEVNLKLQLSLNRAKVDPHFVFNTLNSIQHIVMEKKPHEALDHLAKLSRLMRYVLEKSSLEIVALTEEVKMLEQYIQLEQLRLDDKFQYQIIANVPEPVKVPAMLIQPYVENAILHGLSPAAGAGLLLKLLVEKAGEMLRIVIEDNGVGRTAKPRENHQSMGSSLGQKRLDILSKLEHKLFSVAIEDIVLNGKPAGTKVILEIPAQ</sequence>
<keyword evidence="3" id="KW-0472">Membrane</keyword>
<comment type="caution">
    <text evidence="5">The sequence shown here is derived from an EMBL/GenBank/DDBJ whole genome shotgun (WGS) entry which is preliminary data.</text>
</comment>
<reference evidence="5 6" key="1">
    <citation type="submission" date="2021-05" db="EMBL/GenBank/DDBJ databases">
        <title>A Polyphasic approach of four new species of the genus Ohtaekwangia: Ohtaekwangia histidinii sp. nov., Ohtaekwangia cretensis sp. nov., Ohtaekwangia indiensis sp. nov., Ohtaekwangia reichenbachii sp. nov. from diverse environment.</title>
        <authorList>
            <person name="Octaviana S."/>
        </authorList>
    </citation>
    <scope>NUCLEOTIDE SEQUENCE [LARGE SCALE GENOMIC DNA]</scope>
    <source>
        <strain evidence="5 6">PWU4</strain>
    </source>
</reference>
<feature type="coiled-coil region" evidence="2">
    <location>
        <begin position="361"/>
        <end position="395"/>
    </location>
</feature>
<keyword evidence="2" id="KW-0175">Coiled coil</keyword>
<dbReference type="Proteomes" id="UP001319200">
    <property type="component" value="Unassembled WGS sequence"/>
</dbReference>
<name>A0AAP2DIQ3_9BACT</name>
<dbReference type="InterPro" id="IPR050640">
    <property type="entry name" value="Bact_2-comp_sensor_kinase"/>
</dbReference>
<dbReference type="AlphaFoldDB" id="A0AAP2DIQ3"/>
<dbReference type="GO" id="GO:0016020">
    <property type="term" value="C:membrane"/>
    <property type="evidence" value="ECO:0007669"/>
    <property type="project" value="InterPro"/>
</dbReference>
<accession>A0AAP2DIQ3</accession>
<evidence type="ECO:0000256" key="2">
    <source>
        <dbReference type="SAM" id="Coils"/>
    </source>
</evidence>
<feature type="transmembrane region" description="Helical" evidence="3">
    <location>
        <begin position="329"/>
        <end position="349"/>
    </location>
</feature>
<gene>
    <name evidence="5" type="ORF">KK083_09435</name>
</gene>
<feature type="repeat" description="TPR" evidence="1">
    <location>
        <begin position="179"/>
        <end position="212"/>
    </location>
</feature>
<keyword evidence="3" id="KW-0812">Transmembrane</keyword>
<dbReference type="Gene3D" id="3.30.565.10">
    <property type="entry name" value="Histidine kinase-like ATPase, C-terminal domain"/>
    <property type="match status" value="1"/>
</dbReference>
<evidence type="ECO:0000256" key="1">
    <source>
        <dbReference type="PROSITE-ProRule" id="PRU00339"/>
    </source>
</evidence>
<dbReference type="InterPro" id="IPR010559">
    <property type="entry name" value="Sig_transdc_His_kin_internal"/>
</dbReference>
<evidence type="ECO:0000256" key="3">
    <source>
        <dbReference type="SAM" id="Phobius"/>
    </source>
</evidence>
<dbReference type="GO" id="GO:0000155">
    <property type="term" value="F:phosphorelay sensor kinase activity"/>
    <property type="evidence" value="ECO:0007669"/>
    <property type="project" value="InterPro"/>
</dbReference>
<dbReference type="PANTHER" id="PTHR34220">
    <property type="entry name" value="SENSOR HISTIDINE KINASE YPDA"/>
    <property type="match status" value="1"/>
</dbReference>
<dbReference type="SUPFAM" id="SSF55874">
    <property type="entry name" value="ATPase domain of HSP90 chaperone/DNA topoisomerase II/histidine kinase"/>
    <property type="match status" value="1"/>
</dbReference>
<dbReference type="Gene3D" id="1.25.40.10">
    <property type="entry name" value="Tetratricopeptide repeat domain"/>
    <property type="match status" value="2"/>
</dbReference>
<dbReference type="InterPro" id="IPR011990">
    <property type="entry name" value="TPR-like_helical_dom_sf"/>
</dbReference>